<feature type="compositionally biased region" description="Pro residues" evidence="1">
    <location>
        <begin position="84"/>
        <end position="104"/>
    </location>
</feature>
<protein>
    <submittedName>
        <fullName evidence="3">Uncharacterized protein</fullName>
    </submittedName>
</protein>
<dbReference type="Proteomes" id="UP001165587">
    <property type="component" value="Unassembled WGS sequence"/>
</dbReference>
<keyword evidence="2" id="KW-1133">Transmembrane helix</keyword>
<comment type="caution">
    <text evidence="3">The sequence shown here is derived from an EMBL/GenBank/DDBJ whole genome shotgun (WGS) entry which is preliminary data.</text>
</comment>
<feature type="transmembrane region" description="Helical" evidence="2">
    <location>
        <begin position="40"/>
        <end position="63"/>
    </location>
</feature>
<evidence type="ECO:0000256" key="1">
    <source>
        <dbReference type="SAM" id="MobiDB-lite"/>
    </source>
</evidence>
<evidence type="ECO:0000313" key="4">
    <source>
        <dbReference type="Proteomes" id="UP001165587"/>
    </source>
</evidence>
<sequence>MNPQPDELEPARRVAMRSLLVDHARLDAQRAPARATRNRVIGVAAGIGALTAVSVGALTIAFASVAPDPSPALPVPVTSTASPVPSPAPTPTAPPTASPSPSIPVGPMGGTALTAQAAYDICVAAPDVWDSEVITTQGDRLPPAPTLSMAAFHESDVEEYIEGVWTVLIPVVRDYADGPQDGLKVCSISGTVENPEVTATDAIE</sequence>
<evidence type="ECO:0000313" key="3">
    <source>
        <dbReference type="EMBL" id="MCS5727936.1"/>
    </source>
</evidence>
<gene>
    <name evidence="3" type="ORF">N1028_18720</name>
</gene>
<feature type="region of interest" description="Disordered" evidence="1">
    <location>
        <begin position="76"/>
        <end position="105"/>
    </location>
</feature>
<organism evidence="3 4">
    <name type="scientific">Herbiconiux oxytropis</name>
    <dbReference type="NCBI Taxonomy" id="2970915"/>
    <lineage>
        <taxon>Bacteria</taxon>
        <taxon>Bacillati</taxon>
        <taxon>Actinomycetota</taxon>
        <taxon>Actinomycetes</taxon>
        <taxon>Micrococcales</taxon>
        <taxon>Microbacteriaceae</taxon>
        <taxon>Herbiconiux</taxon>
    </lineage>
</organism>
<proteinExistence type="predicted"/>
<reference evidence="3" key="1">
    <citation type="submission" date="2022-08" db="EMBL/GenBank/DDBJ databases">
        <authorList>
            <person name="Deng Y."/>
            <person name="Han X.-F."/>
            <person name="Zhang Y.-Q."/>
        </authorList>
    </citation>
    <scope>NUCLEOTIDE SEQUENCE</scope>
    <source>
        <strain evidence="3">CPCC 203407</strain>
    </source>
</reference>
<keyword evidence="4" id="KW-1185">Reference proteome</keyword>
<evidence type="ECO:0000256" key="2">
    <source>
        <dbReference type="SAM" id="Phobius"/>
    </source>
</evidence>
<dbReference type="RefSeq" id="WP_259531037.1">
    <property type="nucleotide sequence ID" value="NZ_JANLCK010000017.1"/>
</dbReference>
<name>A0AA41XGX0_9MICO</name>
<dbReference type="AlphaFoldDB" id="A0AA41XGX0"/>
<keyword evidence="2" id="KW-0472">Membrane</keyword>
<dbReference type="EMBL" id="JANLCK010000017">
    <property type="protein sequence ID" value="MCS5727936.1"/>
    <property type="molecule type" value="Genomic_DNA"/>
</dbReference>
<keyword evidence="2" id="KW-0812">Transmembrane</keyword>
<accession>A0AA41XGX0</accession>